<dbReference type="Proteomes" id="UP000199126">
    <property type="component" value="Unassembled WGS sequence"/>
</dbReference>
<dbReference type="PROSITE" id="PS51462">
    <property type="entry name" value="NUDIX"/>
    <property type="match status" value="1"/>
</dbReference>
<evidence type="ECO:0000313" key="5">
    <source>
        <dbReference type="Proteomes" id="UP000199126"/>
    </source>
</evidence>
<sequence length="192" mass="20311">MVNFPPEYCPYCGTALSTVDPPTVSHCDSCDDAVFHNPTPGGSVAVVDGGGLLLVEDFRDPGGWKLPSGRFEVGETPREGAIRELEEETALSVDPAALTYCYDATVEPVEGMQLVTITFATTRAATTGTLRAGSDATDARFWRPAEFTASDQSFTETHVKRFGSDSLSWLHGVAERALADGAVSGSASASEE</sequence>
<organism evidence="4 5">
    <name type="scientific">Halogranum amylolyticum</name>
    <dbReference type="NCBI Taxonomy" id="660520"/>
    <lineage>
        <taxon>Archaea</taxon>
        <taxon>Methanobacteriati</taxon>
        <taxon>Methanobacteriota</taxon>
        <taxon>Stenosarchaea group</taxon>
        <taxon>Halobacteria</taxon>
        <taxon>Halobacteriales</taxon>
        <taxon>Haloferacaceae</taxon>
    </lineage>
</organism>
<dbReference type="Gene3D" id="3.90.79.10">
    <property type="entry name" value="Nucleoside Triphosphate Pyrophosphohydrolase"/>
    <property type="match status" value="1"/>
</dbReference>
<dbReference type="InterPro" id="IPR000086">
    <property type="entry name" value="NUDIX_hydrolase_dom"/>
</dbReference>
<evidence type="ECO:0000256" key="2">
    <source>
        <dbReference type="ARBA" id="ARBA00022801"/>
    </source>
</evidence>
<dbReference type="PANTHER" id="PTHR43046:SF14">
    <property type="entry name" value="MUTT_NUDIX FAMILY PROTEIN"/>
    <property type="match status" value="1"/>
</dbReference>
<dbReference type="GO" id="GO:0016787">
    <property type="term" value="F:hydrolase activity"/>
    <property type="evidence" value="ECO:0007669"/>
    <property type="project" value="UniProtKB-KW"/>
</dbReference>
<gene>
    <name evidence="4" type="ORF">SAMN04487948_101165</name>
</gene>
<dbReference type="PANTHER" id="PTHR43046">
    <property type="entry name" value="GDP-MANNOSE MANNOSYL HYDROLASE"/>
    <property type="match status" value="1"/>
</dbReference>
<accession>A0A1H8MXR4</accession>
<dbReference type="RefSeq" id="WP_089820568.1">
    <property type="nucleotide sequence ID" value="NZ_FODV01000001.1"/>
</dbReference>
<dbReference type="Pfam" id="PF00293">
    <property type="entry name" value="NUDIX"/>
    <property type="match status" value="1"/>
</dbReference>
<dbReference type="InterPro" id="IPR015797">
    <property type="entry name" value="NUDIX_hydrolase-like_dom_sf"/>
</dbReference>
<dbReference type="EMBL" id="FODV01000001">
    <property type="protein sequence ID" value="SEO22070.1"/>
    <property type="molecule type" value="Genomic_DNA"/>
</dbReference>
<keyword evidence="5" id="KW-1185">Reference proteome</keyword>
<evidence type="ECO:0000259" key="3">
    <source>
        <dbReference type="PROSITE" id="PS51462"/>
    </source>
</evidence>
<dbReference type="AlphaFoldDB" id="A0A1H8MXR4"/>
<name>A0A1H8MXR4_9EURY</name>
<dbReference type="InterPro" id="IPR020476">
    <property type="entry name" value="Nudix_hydrolase"/>
</dbReference>
<protein>
    <submittedName>
        <fullName evidence="4">ADP-ribose pyrophosphatase YjhB, NUDIX family</fullName>
    </submittedName>
</protein>
<keyword evidence="2" id="KW-0378">Hydrolase</keyword>
<proteinExistence type="predicted"/>
<dbReference type="PRINTS" id="PR00502">
    <property type="entry name" value="NUDIXFAMILY"/>
</dbReference>
<evidence type="ECO:0000256" key="1">
    <source>
        <dbReference type="ARBA" id="ARBA00001946"/>
    </source>
</evidence>
<dbReference type="SUPFAM" id="SSF55811">
    <property type="entry name" value="Nudix"/>
    <property type="match status" value="1"/>
</dbReference>
<comment type="cofactor">
    <cofactor evidence="1">
        <name>Mg(2+)</name>
        <dbReference type="ChEBI" id="CHEBI:18420"/>
    </cofactor>
</comment>
<feature type="domain" description="Nudix hydrolase" evidence="3">
    <location>
        <begin position="37"/>
        <end position="164"/>
    </location>
</feature>
<evidence type="ECO:0000313" key="4">
    <source>
        <dbReference type="EMBL" id="SEO22070.1"/>
    </source>
</evidence>
<reference evidence="5" key="1">
    <citation type="submission" date="2016-10" db="EMBL/GenBank/DDBJ databases">
        <authorList>
            <person name="Varghese N."/>
            <person name="Submissions S."/>
        </authorList>
    </citation>
    <scope>NUCLEOTIDE SEQUENCE [LARGE SCALE GENOMIC DNA]</scope>
    <source>
        <strain evidence="5">CGMCC 1.10121</strain>
    </source>
</reference>
<dbReference type="OrthoDB" id="40462at2157"/>